<protein>
    <submittedName>
        <fullName evidence="1">Uncharacterized protein</fullName>
    </submittedName>
</protein>
<proteinExistence type="predicted"/>
<evidence type="ECO:0000313" key="1">
    <source>
        <dbReference type="EMBL" id="MBO1520607.1"/>
    </source>
</evidence>
<dbReference type="Proteomes" id="UP000664882">
    <property type="component" value="Unassembled WGS sequence"/>
</dbReference>
<sequence>MANMLPIAKVGQLMSECHQPQLIRSPLYDHFGECSSIFNNKNTKKVSYAYRITLVNQLNLKD</sequence>
<name>A0ABS3NJW0_9GAMM</name>
<organism evidence="1 2">
    <name type="scientific">Oceanisphaera pacifica</name>
    <dbReference type="NCBI Taxonomy" id="2818389"/>
    <lineage>
        <taxon>Bacteria</taxon>
        <taxon>Pseudomonadati</taxon>
        <taxon>Pseudomonadota</taxon>
        <taxon>Gammaproteobacteria</taxon>
        <taxon>Aeromonadales</taxon>
        <taxon>Aeromonadaceae</taxon>
        <taxon>Oceanisphaera</taxon>
    </lineage>
</organism>
<reference evidence="1 2" key="1">
    <citation type="submission" date="2021-03" db="EMBL/GenBank/DDBJ databases">
        <title>Oceanisphaera sp. nov., isolated from the intestine.</title>
        <authorList>
            <person name="Zhao L.-H."/>
            <person name="Shi L.-F."/>
        </authorList>
    </citation>
    <scope>NUCLEOTIDE SEQUENCE [LARGE SCALE GENOMIC DNA]</scope>
    <source>
        <strain evidence="1 2">DM8</strain>
    </source>
</reference>
<comment type="caution">
    <text evidence="1">The sequence shown here is derived from an EMBL/GenBank/DDBJ whole genome shotgun (WGS) entry which is preliminary data.</text>
</comment>
<dbReference type="RefSeq" id="WP_208006476.1">
    <property type="nucleotide sequence ID" value="NZ_JAGDFX010000021.1"/>
</dbReference>
<gene>
    <name evidence="1" type="ORF">J3U76_13390</name>
</gene>
<keyword evidence="2" id="KW-1185">Reference proteome</keyword>
<evidence type="ECO:0000313" key="2">
    <source>
        <dbReference type="Proteomes" id="UP000664882"/>
    </source>
</evidence>
<dbReference type="EMBL" id="JAGDFX010000021">
    <property type="protein sequence ID" value="MBO1520607.1"/>
    <property type="molecule type" value="Genomic_DNA"/>
</dbReference>
<accession>A0ABS3NJW0</accession>